<dbReference type="InterPro" id="IPR025996">
    <property type="entry name" value="MT1864/Rv1816-like_C"/>
</dbReference>
<evidence type="ECO:0000313" key="6">
    <source>
        <dbReference type="EMBL" id="ASA25815.1"/>
    </source>
</evidence>
<dbReference type="PANTHER" id="PTHR30055:SF212">
    <property type="entry name" value="TETR-FAMILY FAMILY TRANSCRIPTIONAL REGULATOR"/>
    <property type="match status" value="1"/>
</dbReference>
<dbReference type="PROSITE" id="PS50977">
    <property type="entry name" value="HTH_TETR_2"/>
    <property type="match status" value="1"/>
</dbReference>
<dbReference type="InterPro" id="IPR009057">
    <property type="entry name" value="Homeodomain-like_sf"/>
</dbReference>
<proteinExistence type="predicted"/>
<feature type="DNA-binding region" description="H-T-H motif" evidence="4">
    <location>
        <begin position="50"/>
        <end position="69"/>
    </location>
</feature>
<dbReference type="SUPFAM" id="SSF48498">
    <property type="entry name" value="Tetracyclin repressor-like, C-terminal domain"/>
    <property type="match status" value="1"/>
</dbReference>
<organism evidence="6 7">
    <name type="scientific">Paenibacillus donghaensis</name>
    <dbReference type="NCBI Taxonomy" id="414771"/>
    <lineage>
        <taxon>Bacteria</taxon>
        <taxon>Bacillati</taxon>
        <taxon>Bacillota</taxon>
        <taxon>Bacilli</taxon>
        <taxon>Bacillales</taxon>
        <taxon>Paenibacillaceae</taxon>
        <taxon>Paenibacillus</taxon>
    </lineage>
</organism>
<keyword evidence="1" id="KW-0805">Transcription regulation</keyword>
<dbReference type="GO" id="GO:0000976">
    <property type="term" value="F:transcription cis-regulatory region binding"/>
    <property type="evidence" value="ECO:0007669"/>
    <property type="project" value="TreeGrafter"/>
</dbReference>
<evidence type="ECO:0000256" key="1">
    <source>
        <dbReference type="ARBA" id="ARBA00023015"/>
    </source>
</evidence>
<dbReference type="Proteomes" id="UP000249890">
    <property type="component" value="Chromosome"/>
</dbReference>
<protein>
    <submittedName>
        <fullName evidence="6">TetR family transcriptional regulator</fullName>
    </submittedName>
</protein>
<dbReference type="EMBL" id="CP021780">
    <property type="protein sequence ID" value="ASA25815.1"/>
    <property type="molecule type" value="Genomic_DNA"/>
</dbReference>
<dbReference type="KEGG" id="pdh:B9T62_36860"/>
<dbReference type="OrthoDB" id="66596at2"/>
<dbReference type="Gene3D" id="1.10.357.10">
    <property type="entry name" value="Tetracycline Repressor, domain 2"/>
    <property type="match status" value="1"/>
</dbReference>
<dbReference type="InterPro" id="IPR001647">
    <property type="entry name" value="HTH_TetR"/>
</dbReference>
<dbReference type="InterPro" id="IPR036271">
    <property type="entry name" value="Tet_transcr_reg_TetR-rel_C_sf"/>
</dbReference>
<accession>A0A2Z2KMZ9</accession>
<keyword evidence="2 4" id="KW-0238">DNA-binding</keyword>
<dbReference type="GO" id="GO:0003700">
    <property type="term" value="F:DNA-binding transcription factor activity"/>
    <property type="evidence" value="ECO:0007669"/>
    <property type="project" value="TreeGrafter"/>
</dbReference>
<keyword evidence="3" id="KW-0804">Transcription</keyword>
<dbReference type="PANTHER" id="PTHR30055">
    <property type="entry name" value="HTH-TYPE TRANSCRIPTIONAL REGULATOR RUTR"/>
    <property type="match status" value="1"/>
</dbReference>
<dbReference type="SUPFAM" id="SSF46689">
    <property type="entry name" value="Homeodomain-like"/>
    <property type="match status" value="1"/>
</dbReference>
<keyword evidence="7" id="KW-1185">Reference proteome</keyword>
<dbReference type="Pfam" id="PF00440">
    <property type="entry name" value="TetR_N"/>
    <property type="match status" value="1"/>
</dbReference>
<sequence>MQDLSKLPSTAARTVTTYPKAKLQHAEMLRLNIIEAAAAIMQEHGPEAVTIRRVADTMECPTKIIYNLFGSKEGLAKELFLEGCKLLAAEFQAVPKQADLEEYLLTLGQAYWDFSRDYTSYYMVMFGGAFSEFKPEEESLQAIVTALQQVILIITQAIEQGFIAEKDPSLVVNLVWATLHGTIHLHLGGHIQNEEAAKALYDRSVSNLMQTFFRRDGGVK</sequence>
<gene>
    <name evidence="6" type="ORF">B9T62_36860</name>
</gene>
<evidence type="ECO:0000256" key="3">
    <source>
        <dbReference type="ARBA" id="ARBA00023163"/>
    </source>
</evidence>
<evidence type="ECO:0000259" key="5">
    <source>
        <dbReference type="PROSITE" id="PS50977"/>
    </source>
</evidence>
<dbReference type="Pfam" id="PF13305">
    <property type="entry name" value="TetR_C_33"/>
    <property type="match status" value="1"/>
</dbReference>
<evidence type="ECO:0000313" key="7">
    <source>
        <dbReference type="Proteomes" id="UP000249890"/>
    </source>
</evidence>
<evidence type="ECO:0000256" key="2">
    <source>
        <dbReference type="ARBA" id="ARBA00023125"/>
    </source>
</evidence>
<feature type="domain" description="HTH tetR-type" evidence="5">
    <location>
        <begin position="27"/>
        <end position="87"/>
    </location>
</feature>
<reference evidence="6 7" key="1">
    <citation type="submission" date="2017-06" db="EMBL/GenBank/DDBJ databases">
        <title>Complete genome sequence of Paenibacillus donghaensis KCTC 13049T isolated from East Sea sediment, South Korea.</title>
        <authorList>
            <person name="Jung B.K."/>
            <person name="Hong S.-J."/>
            <person name="Shin J.-H."/>
        </authorList>
    </citation>
    <scope>NUCLEOTIDE SEQUENCE [LARGE SCALE GENOMIC DNA]</scope>
    <source>
        <strain evidence="6 7">KCTC 13049</strain>
    </source>
</reference>
<dbReference type="InterPro" id="IPR050109">
    <property type="entry name" value="HTH-type_TetR-like_transc_reg"/>
</dbReference>
<dbReference type="RefSeq" id="WP_087919775.1">
    <property type="nucleotide sequence ID" value="NZ_CP021780.1"/>
</dbReference>
<dbReference type="AlphaFoldDB" id="A0A2Z2KMZ9"/>
<evidence type="ECO:0000256" key="4">
    <source>
        <dbReference type="PROSITE-ProRule" id="PRU00335"/>
    </source>
</evidence>
<name>A0A2Z2KMZ9_9BACL</name>